<accession>A0A2H3CYX3</accession>
<protein>
    <submittedName>
        <fullName evidence="2">Uncharacterized protein</fullName>
    </submittedName>
</protein>
<feature type="transmembrane region" description="Helical" evidence="1">
    <location>
        <begin position="104"/>
        <end position="124"/>
    </location>
</feature>
<evidence type="ECO:0000313" key="3">
    <source>
        <dbReference type="Proteomes" id="UP000217790"/>
    </source>
</evidence>
<keyword evidence="1" id="KW-1133">Transmembrane helix</keyword>
<evidence type="ECO:0000313" key="2">
    <source>
        <dbReference type="EMBL" id="PBK88185.1"/>
    </source>
</evidence>
<sequence>MAGGAPQKFHTELNLSTSHDINDNHNQGLFTYSRLSYYPFDWYQTTVSLSPQDALTSEGLVLELGWSSRTVVDLQMNIPVSYIGIWDKSSKFVYLDLTIQRNTLVIVYCLVITFTFCLSSLLTLL</sequence>
<proteinExistence type="predicted"/>
<dbReference type="EMBL" id="KZ293674">
    <property type="protein sequence ID" value="PBK88185.1"/>
    <property type="molecule type" value="Genomic_DNA"/>
</dbReference>
<reference evidence="3" key="1">
    <citation type="journal article" date="2017" name="Nat. Ecol. Evol.">
        <title>Genome expansion and lineage-specific genetic innovations in the forest pathogenic fungi Armillaria.</title>
        <authorList>
            <person name="Sipos G."/>
            <person name="Prasanna A.N."/>
            <person name="Walter M.C."/>
            <person name="O'Connor E."/>
            <person name="Balint B."/>
            <person name="Krizsan K."/>
            <person name="Kiss B."/>
            <person name="Hess J."/>
            <person name="Varga T."/>
            <person name="Slot J."/>
            <person name="Riley R."/>
            <person name="Boka B."/>
            <person name="Rigling D."/>
            <person name="Barry K."/>
            <person name="Lee J."/>
            <person name="Mihaltcheva S."/>
            <person name="LaButti K."/>
            <person name="Lipzen A."/>
            <person name="Waldron R."/>
            <person name="Moloney N.M."/>
            <person name="Sperisen C."/>
            <person name="Kredics L."/>
            <person name="Vagvoelgyi C."/>
            <person name="Patrignani A."/>
            <person name="Fitzpatrick D."/>
            <person name="Nagy I."/>
            <person name="Doyle S."/>
            <person name="Anderson J.B."/>
            <person name="Grigoriev I.V."/>
            <person name="Gueldener U."/>
            <person name="Muensterkoetter M."/>
            <person name="Nagy L.G."/>
        </authorList>
    </citation>
    <scope>NUCLEOTIDE SEQUENCE [LARGE SCALE GENOMIC DNA]</scope>
    <source>
        <strain evidence="3">Ar21-2</strain>
    </source>
</reference>
<keyword evidence="1" id="KW-0812">Transmembrane</keyword>
<dbReference type="InParanoid" id="A0A2H3CYX3"/>
<dbReference type="AlphaFoldDB" id="A0A2H3CYX3"/>
<dbReference type="Proteomes" id="UP000217790">
    <property type="component" value="Unassembled WGS sequence"/>
</dbReference>
<gene>
    <name evidence="2" type="ORF">ARMGADRAFT_434672</name>
</gene>
<dbReference type="OrthoDB" id="2923771at2759"/>
<evidence type="ECO:0000256" key="1">
    <source>
        <dbReference type="SAM" id="Phobius"/>
    </source>
</evidence>
<organism evidence="2 3">
    <name type="scientific">Armillaria gallica</name>
    <name type="common">Bulbous honey fungus</name>
    <name type="synonym">Armillaria bulbosa</name>
    <dbReference type="NCBI Taxonomy" id="47427"/>
    <lineage>
        <taxon>Eukaryota</taxon>
        <taxon>Fungi</taxon>
        <taxon>Dikarya</taxon>
        <taxon>Basidiomycota</taxon>
        <taxon>Agaricomycotina</taxon>
        <taxon>Agaricomycetes</taxon>
        <taxon>Agaricomycetidae</taxon>
        <taxon>Agaricales</taxon>
        <taxon>Marasmiineae</taxon>
        <taxon>Physalacriaceae</taxon>
        <taxon>Armillaria</taxon>
    </lineage>
</organism>
<keyword evidence="1" id="KW-0472">Membrane</keyword>
<keyword evidence="3" id="KW-1185">Reference proteome</keyword>
<name>A0A2H3CYX3_ARMGA</name>